<accession>A0AA86SKA1</accession>
<organism evidence="3 4">
    <name type="scientific">Sphenostylis stenocarpa</name>
    <dbReference type="NCBI Taxonomy" id="92480"/>
    <lineage>
        <taxon>Eukaryota</taxon>
        <taxon>Viridiplantae</taxon>
        <taxon>Streptophyta</taxon>
        <taxon>Embryophyta</taxon>
        <taxon>Tracheophyta</taxon>
        <taxon>Spermatophyta</taxon>
        <taxon>Magnoliopsida</taxon>
        <taxon>eudicotyledons</taxon>
        <taxon>Gunneridae</taxon>
        <taxon>Pentapetalae</taxon>
        <taxon>rosids</taxon>
        <taxon>fabids</taxon>
        <taxon>Fabales</taxon>
        <taxon>Fabaceae</taxon>
        <taxon>Papilionoideae</taxon>
        <taxon>50 kb inversion clade</taxon>
        <taxon>NPAAA clade</taxon>
        <taxon>indigoferoid/millettioid clade</taxon>
        <taxon>Phaseoleae</taxon>
        <taxon>Sphenostylis</taxon>
    </lineage>
</organism>
<keyword evidence="4" id="KW-1185">Reference proteome</keyword>
<dbReference type="InterPro" id="IPR051132">
    <property type="entry name" value="3-5_Exonuclease_domain"/>
</dbReference>
<keyword evidence="1" id="KW-0540">Nuclease</keyword>
<dbReference type="EMBL" id="OY731403">
    <property type="protein sequence ID" value="CAJ1963140.1"/>
    <property type="molecule type" value="Genomic_DNA"/>
</dbReference>
<dbReference type="InterPro" id="IPR012337">
    <property type="entry name" value="RNaseH-like_sf"/>
</dbReference>
<protein>
    <recommendedName>
        <fullName evidence="5">3'-5' exonuclease domain-containing protein</fullName>
    </recommendedName>
</protein>
<dbReference type="Gene3D" id="3.30.420.10">
    <property type="entry name" value="Ribonuclease H-like superfamily/Ribonuclease H"/>
    <property type="match status" value="1"/>
</dbReference>
<dbReference type="GO" id="GO:0005737">
    <property type="term" value="C:cytoplasm"/>
    <property type="evidence" value="ECO:0007669"/>
    <property type="project" value="TreeGrafter"/>
</dbReference>
<gene>
    <name evidence="3" type="ORF">AYBTSS11_LOCUS19615</name>
</gene>
<dbReference type="AlphaFoldDB" id="A0AA86SKA1"/>
<dbReference type="SUPFAM" id="SSF53098">
    <property type="entry name" value="Ribonuclease H-like"/>
    <property type="match status" value="1"/>
</dbReference>
<proteinExistence type="predicted"/>
<evidence type="ECO:0000256" key="1">
    <source>
        <dbReference type="ARBA" id="ARBA00022722"/>
    </source>
</evidence>
<evidence type="ECO:0008006" key="5">
    <source>
        <dbReference type="Google" id="ProtNLM"/>
    </source>
</evidence>
<sequence>MASVTHIENRFNHFVYTVYLAGDYINVTVTSSASVVKRWLSSTLHFGRHYVYLNRLVVGLGVQWTPGGYDPPPDTLQLCVGRRCLIFQLAFVDGVPESLRTFLKNPDHTFVGFWNHSDRRKLEYSEYELEMYTDPLDLRLVYDNLIQASVEEIVDNCLGFRVFQPREISMSRWSVSYLSNKQVAYAAVDAYCAFLIDAPLVPSYHYHRLKVMTKFGIKNLTERFCLRRKTEKKKRNDLRKHKLMVGAERRAYNKIGAE</sequence>
<dbReference type="CDD" id="cd06141">
    <property type="entry name" value="WRN_exo"/>
    <property type="match status" value="1"/>
</dbReference>
<dbReference type="InterPro" id="IPR036397">
    <property type="entry name" value="RNaseH_sf"/>
</dbReference>
<evidence type="ECO:0000256" key="2">
    <source>
        <dbReference type="ARBA" id="ARBA00022801"/>
    </source>
</evidence>
<evidence type="ECO:0000313" key="3">
    <source>
        <dbReference type="EMBL" id="CAJ1963140.1"/>
    </source>
</evidence>
<reference evidence="3" key="1">
    <citation type="submission" date="2023-10" db="EMBL/GenBank/DDBJ databases">
        <authorList>
            <person name="Domelevo Entfellner J.-B."/>
        </authorList>
    </citation>
    <scope>NUCLEOTIDE SEQUENCE</scope>
</reference>
<keyword evidence="2" id="KW-0378">Hydrolase</keyword>
<dbReference type="GO" id="GO:0003676">
    <property type="term" value="F:nucleic acid binding"/>
    <property type="evidence" value="ECO:0007669"/>
    <property type="project" value="InterPro"/>
</dbReference>
<dbReference type="PANTHER" id="PTHR13620">
    <property type="entry name" value="3-5 EXONUCLEASE"/>
    <property type="match status" value="1"/>
</dbReference>
<name>A0AA86SKA1_9FABA</name>
<dbReference type="GO" id="GO:0008408">
    <property type="term" value="F:3'-5' exonuclease activity"/>
    <property type="evidence" value="ECO:0007669"/>
    <property type="project" value="TreeGrafter"/>
</dbReference>
<dbReference type="PANTHER" id="PTHR13620:SF59">
    <property type="entry name" value="POLYNUCLEOTIDYL TRANSFERASE, RIBONUCLEASE H-LIKE SUPERFAMILY PROTEIN"/>
    <property type="match status" value="1"/>
</dbReference>
<dbReference type="Gramene" id="rna-AYBTSS11_LOCUS19615">
    <property type="protein sequence ID" value="CAJ1963140.1"/>
    <property type="gene ID" value="gene-AYBTSS11_LOCUS19615"/>
</dbReference>
<dbReference type="Proteomes" id="UP001189624">
    <property type="component" value="Chromosome 6"/>
</dbReference>
<dbReference type="GO" id="GO:0005634">
    <property type="term" value="C:nucleus"/>
    <property type="evidence" value="ECO:0007669"/>
    <property type="project" value="TreeGrafter"/>
</dbReference>
<evidence type="ECO:0000313" key="4">
    <source>
        <dbReference type="Proteomes" id="UP001189624"/>
    </source>
</evidence>